<reference evidence="2 3" key="1">
    <citation type="submission" date="2016-12" db="EMBL/GenBank/DDBJ databases">
        <title>The genomes of Aspergillus section Nigri reveals drivers in fungal speciation.</title>
        <authorList>
            <consortium name="DOE Joint Genome Institute"/>
            <person name="Vesth T.C."/>
            <person name="Nybo J."/>
            <person name="Theobald S."/>
            <person name="Brandl J."/>
            <person name="Frisvad J.C."/>
            <person name="Nielsen K.F."/>
            <person name="Lyhne E.K."/>
            <person name="Kogle M.E."/>
            <person name="Kuo A."/>
            <person name="Riley R."/>
            <person name="Clum A."/>
            <person name="Nolan M."/>
            <person name="Lipzen A."/>
            <person name="Salamov A."/>
            <person name="Henrissat B."/>
            <person name="Wiebenga A."/>
            <person name="De Vries R.P."/>
            <person name="Grigoriev I.V."/>
            <person name="Mortensen U.H."/>
            <person name="Andersen M.R."/>
            <person name="Baker S.E."/>
        </authorList>
    </citation>
    <scope>NUCLEOTIDE SEQUENCE [LARGE SCALE GENOMIC DNA]</scope>
    <source>
        <strain evidence="2 3">CBS 115572</strain>
    </source>
</reference>
<sequence length="138" mass="14635">MAITIMGPRLGGDLSTYLACVLITTYGLVASEIGSHWRCPGGPILFIARPPPAILQSGQWSSNHPIDPPEDSDSTVPGATRHRRHTLGPCNHASVIKQLAPSSFGLTPSRMVVVTPAAVTPRDKVNLSTDSNQRGRCG</sequence>
<feature type="region of interest" description="Disordered" evidence="1">
    <location>
        <begin position="57"/>
        <end position="87"/>
    </location>
</feature>
<dbReference type="Proteomes" id="UP000246702">
    <property type="component" value="Unassembled WGS sequence"/>
</dbReference>
<evidence type="ECO:0000256" key="1">
    <source>
        <dbReference type="SAM" id="MobiDB-lite"/>
    </source>
</evidence>
<name>A0A317V419_9EURO</name>
<dbReference type="EMBL" id="MSFK01000047">
    <property type="protein sequence ID" value="PWY67587.1"/>
    <property type="molecule type" value="Genomic_DNA"/>
</dbReference>
<gene>
    <name evidence="2" type="ORF">BO94DRAFT_551216</name>
</gene>
<dbReference type="AlphaFoldDB" id="A0A317V419"/>
<evidence type="ECO:0000313" key="2">
    <source>
        <dbReference type="EMBL" id="PWY67587.1"/>
    </source>
</evidence>
<organism evidence="2 3">
    <name type="scientific">Aspergillus sclerotioniger CBS 115572</name>
    <dbReference type="NCBI Taxonomy" id="1450535"/>
    <lineage>
        <taxon>Eukaryota</taxon>
        <taxon>Fungi</taxon>
        <taxon>Dikarya</taxon>
        <taxon>Ascomycota</taxon>
        <taxon>Pezizomycotina</taxon>
        <taxon>Eurotiomycetes</taxon>
        <taxon>Eurotiomycetidae</taxon>
        <taxon>Eurotiales</taxon>
        <taxon>Aspergillaceae</taxon>
        <taxon>Aspergillus</taxon>
        <taxon>Aspergillus subgen. Circumdati</taxon>
    </lineage>
</organism>
<proteinExistence type="predicted"/>
<keyword evidence="3" id="KW-1185">Reference proteome</keyword>
<dbReference type="RefSeq" id="XP_025461936.1">
    <property type="nucleotide sequence ID" value="XM_025613534.1"/>
</dbReference>
<comment type="caution">
    <text evidence="2">The sequence shown here is derived from an EMBL/GenBank/DDBJ whole genome shotgun (WGS) entry which is preliminary data.</text>
</comment>
<dbReference type="GeneID" id="37115677"/>
<protein>
    <submittedName>
        <fullName evidence="2">Uncharacterized protein</fullName>
    </submittedName>
</protein>
<evidence type="ECO:0000313" key="3">
    <source>
        <dbReference type="Proteomes" id="UP000246702"/>
    </source>
</evidence>
<accession>A0A317V419</accession>